<feature type="domain" description="Metallo-beta-lactamase" evidence="1">
    <location>
        <begin position="48"/>
        <end position="226"/>
    </location>
</feature>
<organism evidence="2 3">
    <name type="scientific">Hathewaya limosa</name>
    <name type="common">Clostridium limosum</name>
    <dbReference type="NCBI Taxonomy" id="1536"/>
    <lineage>
        <taxon>Bacteria</taxon>
        <taxon>Bacillati</taxon>
        <taxon>Bacillota</taxon>
        <taxon>Clostridia</taxon>
        <taxon>Eubacteriales</taxon>
        <taxon>Clostridiaceae</taxon>
        <taxon>Hathewaya</taxon>
    </lineage>
</organism>
<dbReference type="GO" id="GO:0103043">
    <property type="term" value="F:phosphoribosyl 1,2-cyclic phosphate phosphodiesterase activity"/>
    <property type="evidence" value="ECO:0007669"/>
    <property type="project" value="UniProtKB-EC"/>
</dbReference>
<dbReference type="SUPFAM" id="SSF56281">
    <property type="entry name" value="Metallo-hydrolase/oxidoreductase"/>
    <property type="match status" value="1"/>
</dbReference>
<evidence type="ECO:0000259" key="1">
    <source>
        <dbReference type="Pfam" id="PF12706"/>
    </source>
</evidence>
<dbReference type="Gene3D" id="3.60.15.10">
    <property type="entry name" value="Ribonuclease Z/Hydroxyacylglutathione hydrolase-like"/>
    <property type="match status" value="1"/>
</dbReference>
<keyword evidence="3" id="KW-1185">Reference proteome</keyword>
<dbReference type="PANTHER" id="PTHR42663:SF6">
    <property type="entry name" value="HYDROLASE C777.06C-RELATED"/>
    <property type="match status" value="1"/>
</dbReference>
<gene>
    <name evidence="2" type="ORF">QOZ93_002027</name>
</gene>
<dbReference type="Pfam" id="PF12706">
    <property type="entry name" value="Lactamase_B_2"/>
    <property type="match status" value="1"/>
</dbReference>
<accession>A0ABU0JW26</accession>
<dbReference type="RefSeq" id="WP_307356160.1">
    <property type="nucleotide sequence ID" value="NZ_BAAACJ010000013.1"/>
</dbReference>
<proteinExistence type="predicted"/>
<keyword evidence="2" id="KW-0378">Hydrolase</keyword>
<evidence type="ECO:0000313" key="2">
    <source>
        <dbReference type="EMBL" id="MDQ0480279.1"/>
    </source>
</evidence>
<reference evidence="2 3" key="1">
    <citation type="submission" date="2023-07" db="EMBL/GenBank/DDBJ databases">
        <title>Genomic Encyclopedia of Type Strains, Phase IV (KMG-IV): sequencing the most valuable type-strain genomes for metagenomic binning, comparative biology and taxonomic classification.</title>
        <authorList>
            <person name="Goeker M."/>
        </authorList>
    </citation>
    <scope>NUCLEOTIDE SEQUENCE [LARGE SCALE GENOMIC DNA]</scope>
    <source>
        <strain evidence="2 3">DSM 1400</strain>
    </source>
</reference>
<name>A0ABU0JW26_HATLI</name>
<dbReference type="PANTHER" id="PTHR42663">
    <property type="entry name" value="HYDROLASE C777.06C-RELATED-RELATED"/>
    <property type="match status" value="1"/>
</dbReference>
<dbReference type="Proteomes" id="UP001224418">
    <property type="component" value="Unassembled WGS sequence"/>
</dbReference>
<dbReference type="InterPro" id="IPR036866">
    <property type="entry name" value="RibonucZ/Hydroxyglut_hydro"/>
</dbReference>
<comment type="caution">
    <text evidence="2">The sequence shown here is derived from an EMBL/GenBank/DDBJ whole genome shotgun (WGS) entry which is preliminary data.</text>
</comment>
<protein>
    <submittedName>
        <fullName evidence="2">Phosphoribosyl 1,2-cyclic phosphate phosphodiesterase</fullName>
        <ecNumber evidence="2">3.1.4.55</ecNumber>
    </submittedName>
</protein>
<evidence type="ECO:0000313" key="3">
    <source>
        <dbReference type="Proteomes" id="UP001224418"/>
    </source>
</evidence>
<sequence>MKFKFLGTGGSIRIPRACCNCNICIEARKKGGPYKRLGQSLFLYDEAILFDTPEDINEELNTYNIPYVKNIFYSHWHPDHTLGCRIIEVLNKNKVNLLNVFMPEENIEHFLNKKNPIFSYFEESGYCKIIKSNKPQLFNNLTILRIKLLNNFSYAFLIIKNNKKVLYCPCHSNCIPIIKELYNLDLLIINLGDFNSNISSSKTSFKNDNIRIINKLMPKKTIFTHIEEFYQLSYDDYINVQSKYENIIFAFDGMDYIV</sequence>
<dbReference type="EMBL" id="JAUSWN010000017">
    <property type="protein sequence ID" value="MDQ0480279.1"/>
    <property type="molecule type" value="Genomic_DNA"/>
</dbReference>
<dbReference type="InterPro" id="IPR001279">
    <property type="entry name" value="Metallo-B-lactamas"/>
</dbReference>
<dbReference type="EC" id="3.1.4.55" evidence="2"/>